<dbReference type="InterPro" id="IPR036770">
    <property type="entry name" value="Ankyrin_rpt-contain_sf"/>
</dbReference>
<evidence type="ECO:0000313" key="4">
    <source>
        <dbReference type="EMBL" id="KAG0284127.1"/>
    </source>
</evidence>
<evidence type="ECO:0000256" key="1">
    <source>
        <dbReference type="SAM" id="Coils"/>
    </source>
</evidence>
<feature type="region of interest" description="Disordered" evidence="2">
    <location>
        <begin position="527"/>
        <end position="550"/>
    </location>
</feature>
<sequence>MLKYVKEGALDLLAFTLPSSLIESIRQVSDDDFLSPDWGHQQRQPRMRRHHNTTSSSSSRAVAPTQRHLLTTKKSSGGLLSSAGSIILRDTDTRSHDLPDSVSNSSQNKGPQLPYEILTLIFQYLPASDMFSILAVNRLWRQIALMETKQIDVSECFPMDCLGLGDEDVYSDFDFVYHLFSIFPLISSLVIKDRYMRDRDLRVVTAGILAGKMAFTEAIGPAIGSEAYLQAQKAIAQRRAQQQLQQQQQVEEETTMVNTPTKPTSTKVIRATINEELRGFSRSVATYVLIPQTRNTLRKKILERLEYNLEQKEIQEYCWMVENGIDPLTFQSSTAASLTQWRTTSTSSSSHASTSTATPVLDVKRYPLVPMTHYRFQDCCFAKDWGSAMDINKLPMIGLAAAISGQGLAVDLEGSYGAPSKSIKQMMAFCFGAHCVISLDLNFRHTHMELEHVTELLSENPLLYNIDIVDSPAYHDLIRLPALRGLGEMMERMQKLCLDLDEQELEATLQQARVLLKALDRDIGLEEAERAEKKTPPISQSGPAATISAAEEAPTEFVPSYLMAQRQPLDDPRRPVESLSQQLRFAEDTLPAGKIRTAKVLLKGIIYHGVSGLINTRDRQSGQALLHTLSWRRSYSVLAALATQPAYSTTPTASLATPPATLEQQSSSLFSSSPSSSSLFASKGYFWNQGPGLFSSSAPSSSTLSENAPGPLMIGQESSGGPALTNSTTEQYSLDFSTSATAPAQSTPPSSSGLSSLINISALPAALSSALSFRRMSLPVSTLWIPEDSEDIGVGGGTQPEPDSDDDEGREDSGIEMSRVSSPDNGSDLENDSDNETATSSSASPTPVAATSTATATVEAPAKREWVIPEEHPVAISLRMARKLLQLKANPNVYNKDGRSAVVCASYMGFLPMESLLIEQGGYSKELIRIRETM</sequence>
<feature type="region of interest" description="Disordered" evidence="2">
    <location>
        <begin position="33"/>
        <end position="66"/>
    </location>
</feature>
<dbReference type="Pfam" id="PF12937">
    <property type="entry name" value="F-box-like"/>
    <property type="match status" value="1"/>
</dbReference>
<evidence type="ECO:0000259" key="3">
    <source>
        <dbReference type="PROSITE" id="PS50181"/>
    </source>
</evidence>
<dbReference type="InterPro" id="IPR001810">
    <property type="entry name" value="F-box_dom"/>
</dbReference>
<keyword evidence="5" id="KW-1185">Reference proteome</keyword>
<dbReference type="Gene3D" id="1.20.1280.50">
    <property type="match status" value="1"/>
</dbReference>
<feature type="compositionally biased region" description="Polar residues" evidence="2">
    <location>
        <begin position="716"/>
        <end position="728"/>
    </location>
</feature>
<dbReference type="Proteomes" id="UP001194696">
    <property type="component" value="Unassembled WGS sequence"/>
</dbReference>
<feature type="region of interest" description="Disordered" evidence="2">
    <location>
        <begin position="698"/>
        <end position="728"/>
    </location>
</feature>
<keyword evidence="1" id="KW-0175">Coiled coil</keyword>
<feature type="compositionally biased region" description="Basic residues" evidence="2">
    <location>
        <begin position="43"/>
        <end position="52"/>
    </location>
</feature>
<dbReference type="PROSITE" id="PS50181">
    <property type="entry name" value="FBOX"/>
    <property type="match status" value="1"/>
</dbReference>
<protein>
    <recommendedName>
        <fullName evidence="3">F-box domain-containing protein</fullName>
    </recommendedName>
</protein>
<name>A0ABQ7JSH9_9FUNG</name>
<feature type="compositionally biased region" description="Low complexity" evidence="2">
    <location>
        <begin position="836"/>
        <end position="859"/>
    </location>
</feature>
<dbReference type="SMART" id="SM00256">
    <property type="entry name" value="FBOX"/>
    <property type="match status" value="1"/>
</dbReference>
<feature type="domain" description="F-box" evidence="3">
    <location>
        <begin position="107"/>
        <end position="143"/>
    </location>
</feature>
<comment type="caution">
    <text evidence="4">The sequence shown here is derived from an EMBL/GenBank/DDBJ whole genome shotgun (WGS) entry which is preliminary data.</text>
</comment>
<dbReference type="SUPFAM" id="SSF81383">
    <property type="entry name" value="F-box domain"/>
    <property type="match status" value="1"/>
</dbReference>
<gene>
    <name evidence="4" type="ORF">BGZ96_011516</name>
</gene>
<organism evidence="4 5">
    <name type="scientific">Linnemannia gamsii</name>
    <dbReference type="NCBI Taxonomy" id="64522"/>
    <lineage>
        <taxon>Eukaryota</taxon>
        <taxon>Fungi</taxon>
        <taxon>Fungi incertae sedis</taxon>
        <taxon>Mucoromycota</taxon>
        <taxon>Mortierellomycotina</taxon>
        <taxon>Mortierellomycetes</taxon>
        <taxon>Mortierellales</taxon>
        <taxon>Mortierellaceae</taxon>
        <taxon>Linnemannia</taxon>
    </lineage>
</organism>
<reference evidence="4 5" key="1">
    <citation type="journal article" date="2020" name="Fungal Divers.">
        <title>Resolving the Mortierellaceae phylogeny through synthesis of multi-gene phylogenetics and phylogenomics.</title>
        <authorList>
            <person name="Vandepol N."/>
            <person name="Liber J."/>
            <person name="Desiro A."/>
            <person name="Na H."/>
            <person name="Kennedy M."/>
            <person name="Barry K."/>
            <person name="Grigoriev I.V."/>
            <person name="Miller A.N."/>
            <person name="O'Donnell K."/>
            <person name="Stajich J.E."/>
            <person name="Bonito G."/>
        </authorList>
    </citation>
    <scope>NUCLEOTIDE SEQUENCE [LARGE SCALE GENOMIC DNA]</scope>
    <source>
        <strain evidence="4 5">AD045</strain>
    </source>
</reference>
<dbReference type="EMBL" id="JAAAIM010000811">
    <property type="protein sequence ID" value="KAG0284127.1"/>
    <property type="molecule type" value="Genomic_DNA"/>
</dbReference>
<evidence type="ECO:0000256" key="2">
    <source>
        <dbReference type="SAM" id="MobiDB-lite"/>
    </source>
</evidence>
<dbReference type="SUPFAM" id="SSF48403">
    <property type="entry name" value="Ankyrin repeat"/>
    <property type="match status" value="1"/>
</dbReference>
<accession>A0ABQ7JSH9</accession>
<dbReference type="InterPro" id="IPR036047">
    <property type="entry name" value="F-box-like_dom_sf"/>
</dbReference>
<feature type="coiled-coil region" evidence="1">
    <location>
        <begin position="486"/>
        <end position="522"/>
    </location>
</feature>
<feature type="region of interest" description="Disordered" evidence="2">
    <location>
        <begin position="787"/>
        <end position="859"/>
    </location>
</feature>
<proteinExistence type="predicted"/>
<evidence type="ECO:0000313" key="5">
    <source>
        <dbReference type="Proteomes" id="UP001194696"/>
    </source>
</evidence>
<dbReference type="CDD" id="cd09917">
    <property type="entry name" value="F-box_SF"/>
    <property type="match status" value="1"/>
</dbReference>